<reference evidence="1 2" key="1">
    <citation type="journal article" date="2024" name="Science">
        <title>Giant polyketide synthase enzymes in the biosynthesis of giant marine polyether toxins.</title>
        <authorList>
            <person name="Fallon T.R."/>
            <person name="Shende V.V."/>
            <person name="Wierzbicki I.H."/>
            <person name="Pendleton A.L."/>
            <person name="Watervoot N.F."/>
            <person name="Auber R.P."/>
            <person name="Gonzalez D.J."/>
            <person name="Wisecaver J.H."/>
            <person name="Moore B.S."/>
        </authorList>
    </citation>
    <scope>NUCLEOTIDE SEQUENCE [LARGE SCALE GENOMIC DNA]</scope>
    <source>
        <strain evidence="1 2">12B1</strain>
    </source>
</reference>
<proteinExistence type="predicted"/>
<dbReference type="PANTHER" id="PTHR37490">
    <property type="entry name" value="EXPRESSED PROTEIN"/>
    <property type="match status" value="1"/>
</dbReference>
<accession>A0AB34IJJ5</accession>
<protein>
    <recommendedName>
        <fullName evidence="3">Protein xylosyltransferase</fullName>
    </recommendedName>
</protein>
<evidence type="ECO:0008006" key="3">
    <source>
        <dbReference type="Google" id="ProtNLM"/>
    </source>
</evidence>
<evidence type="ECO:0000313" key="1">
    <source>
        <dbReference type="EMBL" id="KAL1499262.1"/>
    </source>
</evidence>
<dbReference type="InterPro" id="IPR021838">
    <property type="entry name" value="DUF3431"/>
</dbReference>
<sequence>MQFRAYYPCYAGTEGSPVRWLPRGAGGTWVVMKSREIGAPAQRLCEAELLTPNRSSEWSDSAQMRSIWSALPGRPRWRRFDALRPDGNASAKRLAAPPSRGARCLGPELARPNGGCRPLLFVAQLADERVRPRGRGAALLERARRDEAQWQLAAPPQHGAVCPLAHVRVATPRIFTARALRAAVRSGLCSRACAAGRMKYRIAAARARPPAAPCLTEEANSHCQVDSSSVVLVVAHWSADLEWLQQQPFCFVVSEKYESGADYIDYAVPNKGNEASSYLNFILTHYDDLPDTMIFLQDEQISKHNQNMVLILRQLRLDAAPYIPLNNVYMPFMDPRDFCSVRKCIAMTGLSRYLNHSVLPLHHLDIAFTCCAQFLVSRRAVLQQPREMYESLYRYTLGATDFGQRSDSFARGECLEVLWHVIFGAPRVERPFHGMHKCGKLSHALCDYSPLHAFVPANDTFWSWAMHTWFGMTMRERAALRRRPEGALFAAAARRGDLCVLPPAPHPAAAARACTRVSDGNLPALLRQARAARATVPSLGHAVAAITTNCSLLGSAPLSRRKLVKTLRLHCTGPQPDNVRTSTLQFRHALCALFESEVEQLRSHRRTALTAGKSTL</sequence>
<keyword evidence="2" id="KW-1185">Reference proteome</keyword>
<organism evidence="1 2">
    <name type="scientific">Prymnesium parvum</name>
    <name type="common">Toxic golden alga</name>
    <dbReference type="NCBI Taxonomy" id="97485"/>
    <lineage>
        <taxon>Eukaryota</taxon>
        <taxon>Haptista</taxon>
        <taxon>Haptophyta</taxon>
        <taxon>Prymnesiophyceae</taxon>
        <taxon>Prymnesiales</taxon>
        <taxon>Prymnesiaceae</taxon>
        <taxon>Prymnesium</taxon>
    </lineage>
</organism>
<evidence type="ECO:0000313" key="2">
    <source>
        <dbReference type="Proteomes" id="UP001515480"/>
    </source>
</evidence>
<dbReference type="EMBL" id="JBGBPQ010000025">
    <property type="protein sequence ID" value="KAL1499262.1"/>
    <property type="molecule type" value="Genomic_DNA"/>
</dbReference>
<comment type="caution">
    <text evidence="1">The sequence shown here is derived from an EMBL/GenBank/DDBJ whole genome shotgun (WGS) entry which is preliminary data.</text>
</comment>
<dbReference type="Pfam" id="PF11913">
    <property type="entry name" value="DUF3431"/>
    <property type="match status" value="2"/>
</dbReference>
<dbReference type="PANTHER" id="PTHR37490:SF2">
    <property type="match status" value="1"/>
</dbReference>
<dbReference type="AlphaFoldDB" id="A0AB34IJJ5"/>
<dbReference type="Proteomes" id="UP001515480">
    <property type="component" value="Unassembled WGS sequence"/>
</dbReference>
<gene>
    <name evidence="1" type="ORF">AB1Y20_011472</name>
</gene>
<name>A0AB34IJJ5_PRYPA</name>